<dbReference type="GO" id="GO:0006783">
    <property type="term" value="P:heme biosynthetic process"/>
    <property type="evidence" value="ECO:0007669"/>
    <property type="project" value="UniProtKB-UniRule"/>
</dbReference>
<accession>A0AAV5G0Y8</accession>
<dbReference type="EMBL" id="BQKK01000001">
    <property type="protein sequence ID" value="GJN41563.1"/>
    <property type="molecule type" value="Genomic_DNA"/>
</dbReference>
<dbReference type="InterPro" id="IPR002937">
    <property type="entry name" value="Amino_oxidase"/>
</dbReference>
<proteinExistence type="inferred from homology"/>
<protein>
    <recommendedName>
        <fullName evidence="7 12">Coproporphyrinogen III oxidase</fullName>
        <ecNumber evidence="6 12">1.3.3.15</ecNumber>
    </recommendedName>
</protein>
<keyword evidence="9 12" id="KW-0274">FAD</keyword>
<dbReference type="PANTHER" id="PTHR42923">
    <property type="entry name" value="PROTOPORPHYRINOGEN OXIDASE"/>
    <property type="match status" value="1"/>
</dbReference>
<comment type="subcellular location">
    <subcellularLocation>
        <location evidence="12">Cytoplasm</location>
    </subcellularLocation>
</comment>
<keyword evidence="10 12" id="KW-0560">Oxidoreductase</keyword>
<comment type="pathway">
    <text evidence="4 12">Porphyrin-containing compound metabolism; protoheme biosynthesis.</text>
</comment>
<evidence type="ECO:0000256" key="10">
    <source>
        <dbReference type="ARBA" id="ARBA00023002"/>
    </source>
</evidence>
<evidence type="ECO:0000313" key="14">
    <source>
        <dbReference type="EMBL" id="GJN41563.1"/>
    </source>
</evidence>
<dbReference type="InterPro" id="IPR036188">
    <property type="entry name" value="FAD/NAD-bd_sf"/>
</dbReference>
<comment type="function">
    <text evidence="3 12">Involved in coproporphyrin-dependent heme b biosynthesis. Catalyzes the oxidation of coproporphyrinogen III to coproporphyrin III.</text>
</comment>
<evidence type="ECO:0000256" key="2">
    <source>
        <dbReference type="ARBA" id="ARBA00001974"/>
    </source>
</evidence>
<keyword evidence="8 12" id="KW-0285">Flavoprotein</keyword>
<evidence type="ECO:0000256" key="3">
    <source>
        <dbReference type="ARBA" id="ARBA00002185"/>
    </source>
</evidence>
<evidence type="ECO:0000259" key="13">
    <source>
        <dbReference type="Pfam" id="PF01593"/>
    </source>
</evidence>
<comment type="cofactor">
    <cofactor evidence="2 12">
        <name>FAD</name>
        <dbReference type="ChEBI" id="CHEBI:57692"/>
    </cofactor>
</comment>
<sequence length="473" mass="49920">MRIAIVGAGLAGLTTAYELRQAQSGHDVHVDVFEASDRIGGKLFTVPFNDGPVDLGAEAFLARREDALEFFADLGLEQSLVEPSGKSSLVYSGDTLDNLPRGGVMGIPSSSAPIAHLISEDTAARIDAEKDAEAIDWTPGEDRSIGKLVRERYGDEVVDRVVSSLLGGVYSCLADDLGIRATVPQLAEALDGLAEAGEKVTLSGAVSKIEQSRPAPTDGPSKPVFNAFSGGYAELYETLAEKSEADIHLDTFVSGISFDTKTQQYTITGQGIPGDTEPYDRVVVATPAPTTARLLAKVAPEAAEALRPVKLASSAVVGLKFDSDEGLPDASGVLIAADQPGVHAKAFTFSSKKWPHIKDRIGQGALIRVSFGRFGDDSLAREEEDTLVDYALDDLLTITGFDARAAGVSEIYTQRWFGGLPRFDEHHLATVATVREKITAQPGLEVTGAWAGGVGVPAVIADARAAANRILSS</sequence>
<comment type="caution">
    <text evidence="14">The sequence shown here is derived from an EMBL/GenBank/DDBJ whole genome shotgun (WGS) entry which is preliminary data.</text>
</comment>
<keyword evidence="12" id="KW-0963">Cytoplasm</keyword>
<dbReference type="PANTHER" id="PTHR42923:SF3">
    <property type="entry name" value="PROTOPORPHYRINOGEN OXIDASE"/>
    <property type="match status" value="1"/>
</dbReference>
<evidence type="ECO:0000256" key="11">
    <source>
        <dbReference type="ARBA" id="ARBA00023133"/>
    </source>
</evidence>
<dbReference type="InterPro" id="IPR050464">
    <property type="entry name" value="Zeta_carotene_desat/Oxidored"/>
</dbReference>
<dbReference type="NCBIfam" id="TIGR00562">
    <property type="entry name" value="proto_IX_ox"/>
    <property type="match status" value="1"/>
</dbReference>
<evidence type="ECO:0000256" key="12">
    <source>
        <dbReference type="RuleBase" id="RU364052"/>
    </source>
</evidence>
<dbReference type="Pfam" id="PF01593">
    <property type="entry name" value="Amino_oxidase"/>
    <property type="match status" value="1"/>
</dbReference>
<evidence type="ECO:0000256" key="5">
    <source>
        <dbReference type="ARBA" id="ARBA00008310"/>
    </source>
</evidence>
<dbReference type="Proteomes" id="UP001054925">
    <property type="component" value="Unassembled WGS sequence"/>
</dbReference>
<dbReference type="SUPFAM" id="SSF54373">
    <property type="entry name" value="FAD-linked reductases, C-terminal domain"/>
    <property type="match status" value="1"/>
</dbReference>
<reference evidence="14" key="1">
    <citation type="submission" date="2021-12" db="EMBL/GenBank/DDBJ databases">
        <title>Draft genome sequence of Corynebacterium ammoniagenes strain T-723.</title>
        <authorList>
            <person name="Matsuzawa M."/>
            <person name="Hiratani M."/>
            <person name="Abe I."/>
            <person name="Tsuji Y."/>
            <person name="Nakamura J."/>
        </authorList>
    </citation>
    <scope>NUCLEOTIDE SEQUENCE</scope>
    <source>
        <strain evidence="14">T-723</strain>
    </source>
</reference>
<evidence type="ECO:0000256" key="7">
    <source>
        <dbReference type="ARBA" id="ARBA00019046"/>
    </source>
</evidence>
<dbReference type="InterPro" id="IPR004572">
    <property type="entry name" value="Protoporphyrinogen_oxidase"/>
</dbReference>
<dbReference type="GO" id="GO:0005737">
    <property type="term" value="C:cytoplasm"/>
    <property type="evidence" value="ECO:0007669"/>
    <property type="project" value="UniProtKB-SubCell"/>
</dbReference>
<dbReference type="GO" id="GO:0004729">
    <property type="term" value="F:oxygen-dependent protoporphyrinogen oxidase activity"/>
    <property type="evidence" value="ECO:0007669"/>
    <property type="project" value="UniProtKB-UniRule"/>
</dbReference>
<evidence type="ECO:0000256" key="1">
    <source>
        <dbReference type="ARBA" id="ARBA00001755"/>
    </source>
</evidence>
<dbReference type="SUPFAM" id="SSF51905">
    <property type="entry name" value="FAD/NAD(P)-binding domain"/>
    <property type="match status" value="1"/>
</dbReference>
<dbReference type="AlphaFoldDB" id="A0AAV5G0Y8"/>
<evidence type="ECO:0000313" key="15">
    <source>
        <dbReference type="Proteomes" id="UP001054925"/>
    </source>
</evidence>
<feature type="domain" description="Amine oxidase" evidence="13">
    <location>
        <begin position="10"/>
        <end position="471"/>
    </location>
</feature>
<organism evidence="14 15">
    <name type="scientific">Corynebacterium ammoniagenes</name>
    <name type="common">Brevibacterium ammoniagenes</name>
    <dbReference type="NCBI Taxonomy" id="1697"/>
    <lineage>
        <taxon>Bacteria</taxon>
        <taxon>Bacillati</taxon>
        <taxon>Actinomycetota</taxon>
        <taxon>Actinomycetes</taxon>
        <taxon>Mycobacteriales</taxon>
        <taxon>Corynebacteriaceae</taxon>
        <taxon>Corynebacterium</taxon>
    </lineage>
</organism>
<dbReference type="RefSeq" id="WP_168939598.1">
    <property type="nucleotide sequence ID" value="NZ_BQKK01000001.1"/>
</dbReference>
<dbReference type="EC" id="1.3.3.15" evidence="6 12"/>
<comment type="catalytic activity">
    <reaction evidence="1">
        <text>coproporphyrinogen III + 3 O2 = coproporphyrin III + 3 H2O2</text>
        <dbReference type="Rhea" id="RHEA:43436"/>
        <dbReference type="ChEBI" id="CHEBI:15379"/>
        <dbReference type="ChEBI" id="CHEBI:16240"/>
        <dbReference type="ChEBI" id="CHEBI:57309"/>
        <dbReference type="ChEBI" id="CHEBI:131725"/>
        <dbReference type="EC" id="1.3.3.15"/>
    </reaction>
    <physiologicalReaction direction="left-to-right" evidence="1">
        <dbReference type="Rhea" id="RHEA:43437"/>
    </physiologicalReaction>
</comment>
<evidence type="ECO:0000256" key="9">
    <source>
        <dbReference type="ARBA" id="ARBA00022827"/>
    </source>
</evidence>
<evidence type="ECO:0000256" key="6">
    <source>
        <dbReference type="ARBA" id="ARBA00012402"/>
    </source>
</evidence>
<dbReference type="NCBIfam" id="NF008841">
    <property type="entry name" value="PRK11883.1-1"/>
    <property type="match status" value="1"/>
</dbReference>
<comment type="similarity">
    <text evidence="5 12">Belongs to the protoporphyrinogen/coproporphyrinogen oxidase family. Coproporphyrinogen III oxidase subfamily.</text>
</comment>
<evidence type="ECO:0000256" key="4">
    <source>
        <dbReference type="ARBA" id="ARBA00004744"/>
    </source>
</evidence>
<dbReference type="Gene3D" id="1.10.3110.10">
    <property type="entry name" value="protoporphyrinogen ix oxidase, domain 3"/>
    <property type="match status" value="1"/>
</dbReference>
<evidence type="ECO:0000256" key="8">
    <source>
        <dbReference type="ARBA" id="ARBA00022630"/>
    </source>
</evidence>
<dbReference type="Gene3D" id="3.50.50.60">
    <property type="entry name" value="FAD/NAD(P)-binding domain"/>
    <property type="match status" value="1"/>
</dbReference>
<name>A0AAV5G0Y8_CORAM</name>
<dbReference type="Gene3D" id="3.90.660.20">
    <property type="entry name" value="Protoporphyrinogen oxidase, mitochondrial, domain 2"/>
    <property type="match status" value="1"/>
</dbReference>
<gene>
    <name evidence="14" type="ORF">CAT723_00420</name>
</gene>
<keyword evidence="11 12" id="KW-0350">Heme biosynthesis</keyword>